<dbReference type="AlphaFoldDB" id="A0A6A5BZG7"/>
<dbReference type="Gene3D" id="1.10.238.10">
    <property type="entry name" value="EF-hand"/>
    <property type="match status" value="2"/>
</dbReference>
<dbReference type="EMBL" id="VFQX01000017">
    <property type="protein sequence ID" value="KAF0980806.1"/>
    <property type="molecule type" value="Genomic_DNA"/>
</dbReference>
<dbReference type="VEuPathDB" id="AmoebaDB:NF0111850"/>
<evidence type="ECO:0000256" key="3">
    <source>
        <dbReference type="SAM" id="MobiDB-lite"/>
    </source>
</evidence>
<dbReference type="CDD" id="cd00051">
    <property type="entry name" value="EFh"/>
    <property type="match status" value="1"/>
</dbReference>
<feature type="domain" description="EF-hand" evidence="4">
    <location>
        <begin position="143"/>
        <end position="178"/>
    </location>
</feature>
<dbReference type="SUPFAM" id="SSF47473">
    <property type="entry name" value="EF-hand"/>
    <property type="match status" value="1"/>
</dbReference>
<feature type="compositionally biased region" description="Polar residues" evidence="3">
    <location>
        <begin position="14"/>
        <end position="34"/>
    </location>
</feature>
<evidence type="ECO:0000259" key="4">
    <source>
        <dbReference type="PROSITE" id="PS50222"/>
    </source>
</evidence>
<dbReference type="RefSeq" id="XP_044565519.1">
    <property type="nucleotide sequence ID" value="XM_044703902.1"/>
</dbReference>
<evidence type="ECO:0000256" key="2">
    <source>
        <dbReference type="ARBA" id="ARBA00022837"/>
    </source>
</evidence>
<feature type="region of interest" description="Disordered" evidence="3">
    <location>
        <begin position="1"/>
        <end position="34"/>
    </location>
</feature>
<dbReference type="PANTHER" id="PTHR23048:SF0">
    <property type="entry name" value="CALMODULIN LIKE 3"/>
    <property type="match status" value="1"/>
</dbReference>
<keyword evidence="6" id="KW-1185">Reference proteome</keyword>
<proteinExistence type="predicted"/>
<keyword evidence="2" id="KW-0106">Calcium</keyword>
<gene>
    <name evidence="5" type="ORF">FDP41_013289</name>
</gene>
<dbReference type="VEuPathDB" id="AmoebaDB:NfTy_036700"/>
<sequence length="213" mass="24483">MNLIQHEASSSSSLPSEEQTMTPKNPSPTTTSGGIQSYLQLNQYSLSKEQEQELLSMFQMYAKDNKVSLKDLHSLIKSNVGVKIDIEELMDMVQIFSPESMVEALNNESNERKIEKIKVDFPTFIKCLNTRYIDSEKFSKEQLQDLYITEIYNLLDANRSGTIGRSELSHFFSRALGENLVEDQIIDMLSLFKNQTISLEEFKTFVKQLNIKF</sequence>
<organism evidence="5 6">
    <name type="scientific">Naegleria fowleri</name>
    <name type="common">Brain eating amoeba</name>
    <dbReference type="NCBI Taxonomy" id="5763"/>
    <lineage>
        <taxon>Eukaryota</taxon>
        <taxon>Discoba</taxon>
        <taxon>Heterolobosea</taxon>
        <taxon>Tetramitia</taxon>
        <taxon>Eutetramitia</taxon>
        <taxon>Vahlkampfiidae</taxon>
        <taxon>Naegleria</taxon>
    </lineage>
</organism>
<dbReference type="InterPro" id="IPR002048">
    <property type="entry name" value="EF_hand_dom"/>
</dbReference>
<dbReference type="GO" id="GO:0005509">
    <property type="term" value="F:calcium ion binding"/>
    <property type="evidence" value="ECO:0007669"/>
    <property type="project" value="InterPro"/>
</dbReference>
<comment type="caution">
    <text evidence="5">The sequence shown here is derived from an EMBL/GenBank/DDBJ whole genome shotgun (WGS) entry which is preliminary data.</text>
</comment>
<dbReference type="OrthoDB" id="10253357at2759"/>
<evidence type="ECO:0000313" key="6">
    <source>
        <dbReference type="Proteomes" id="UP000444721"/>
    </source>
</evidence>
<reference evidence="5 6" key="1">
    <citation type="journal article" date="2019" name="Sci. Rep.">
        <title>Nanopore sequencing improves the draft genome of the human pathogenic amoeba Naegleria fowleri.</title>
        <authorList>
            <person name="Liechti N."/>
            <person name="Schurch N."/>
            <person name="Bruggmann R."/>
            <person name="Wittwer M."/>
        </authorList>
    </citation>
    <scope>NUCLEOTIDE SEQUENCE [LARGE SCALE GENOMIC DNA]</scope>
    <source>
        <strain evidence="5 6">ATCC 30894</strain>
    </source>
</reference>
<dbReference type="InterPro" id="IPR018247">
    <property type="entry name" value="EF_Hand_1_Ca_BS"/>
</dbReference>
<dbReference type="GeneID" id="68120504"/>
<evidence type="ECO:0000256" key="1">
    <source>
        <dbReference type="ARBA" id="ARBA00022737"/>
    </source>
</evidence>
<dbReference type="GO" id="GO:0016460">
    <property type="term" value="C:myosin II complex"/>
    <property type="evidence" value="ECO:0007669"/>
    <property type="project" value="TreeGrafter"/>
</dbReference>
<dbReference type="PROSITE" id="PS50222">
    <property type="entry name" value="EF_HAND_2"/>
    <property type="match status" value="1"/>
</dbReference>
<evidence type="ECO:0000313" key="5">
    <source>
        <dbReference type="EMBL" id="KAF0980806.1"/>
    </source>
</evidence>
<name>A0A6A5BZG7_NAEFO</name>
<dbReference type="InterPro" id="IPR011992">
    <property type="entry name" value="EF-hand-dom_pair"/>
</dbReference>
<dbReference type="PANTHER" id="PTHR23048">
    <property type="entry name" value="MYOSIN LIGHT CHAIN 1, 3"/>
    <property type="match status" value="1"/>
</dbReference>
<accession>A0A6A5BZG7</accession>
<dbReference type="Pfam" id="PF13499">
    <property type="entry name" value="EF-hand_7"/>
    <property type="match status" value="1"/>
</dbReference>
<keyword evidence="1" id="KW-0677">Repeat</keyword>
<dbReference type="InterPro" id="IPR050230">
    <property type="entry name" value="CALM/Myosin/TropC-like"/>
</dbReference>
<dbReference type="PROSITE" id="PS00018">
    <property type="entry name" value="EF_HAND_1"/>
    <property type="match status" value="1"/>
</dbReference>
<dbReference type="Proteomes" id="UP000444721">
    <property type="component" value="Unassembled WGS sequence"/>
</dbReference>
<dbReference type="VEuPathDB" id="AmoebaDB:FDP41_013289"/>
<protein>
    <recommendedName>
        <fullName evidence="4">EF-hand domain-containing protein</fullName>
    </recommendedName>
</protein>